<organism evidence="1">
    <name type="scientific">Rhizophora mucronata</name>
    <name type="common">Asiatic mangrove</name>
    <dbReference type="NCBI Taxonomy" id="61149"/>
    <lineage>
        <taxon>Eukaryota</taxon>
        <taxon>Viridiplantae</taxon>
        <taxon>Streptophyta</taxon>
        <taxon>Embryophyta</taxon>
        <taxon>Tracheophyta</taxon>
        <taxon>Spermatophyta</taxon>
        <taxon>Magnoliopsida</taxon>
        <taxon>eudicotyledons</taxon>
        <taxon>Gunneridae</taxon>
        <taxon>Pentapetalae</taxon>
        <taxon>rosids</taxon>
        <taxon>fabids</taxon>
        <taxon>Malpighiales</taxon>
        <taxon>Rhizophoraceae</taxon>
        <taxon>Rhizophora</taxon>
    </lineage>
</organism>
<dbReference type="EMBL" id="GGEC01077142">
    <property type="protein sequence ID" value="MBX57626.1"/>
    <property type="molecule type" value="Transcribed_RNA"/>
</dbReference>
<accession>A0A2P2PSA2</accession>
<protein>
    <submittedName>
        <fullName evidence="1">Uncharacterized protein</fullName>
    </submittedName>
</protein>
<dbReference type="AlphaFoldDB" id="A0A2P2PSA2"/>
<sequence>MTQMHINSIKDIMNKQFRQIRNTKSLKYMSTKQVRQRGNPCCIHYHPLWKGSYVVSENSRK</sequence>
<evidence type="ECO:0000313" key="1">
    <source>
        <dbReference type="EMBL" id="MBX57626.1"/>
    </source>
</evidence>
<reference evidence="1" key="1">
    <citation type="submission" date="2018-02" db="EMBL/GenBank/DDBJ databases">
        <title>Rhizophora mucronata_Transcriptome.</title>
        <authorList>
            <person name="Meera S.P."/>
            <person name="Sreeshan A."/>
            <person name="Augustine A."/>
        </authorList>
    </citation>
    <scope>NUCLEOTIDE SEQUENCE</scope>
    <source>
        <tissue evidence="1">Leaf</tissue>
    </source>
</reference>
<proteinExistence type="predicted"/>
<name>A0A2P2PSA2_RHIMU</name>